<keyword evidence="3" id="KW-1185">Reference proteome</keyword>
<gene>
    <name evidence="2" type="ORF">EHYA_05839</name>
</gene>
<dbReference type="AlphaFoldDB" id="A0A401YU97"/>
<accession>A0A401YU97</accession>
<evidence type="ECO:0000313" key="3">
    <source>
        <dbReference type="Proteomes" id="UP000286931"/>
    </source>
</evidence>
<reference evidence="2 3" key="1">
    <citation type="submission" date="2018-12" db="EMBL/GenBank/DDBJ databases">
        <title>Draft genome sequence of Embleya hyalina NBRC 13850T.</title>
        <authorList>
            <person name="Komaki H."/>
            <person name="Hosoyama A."/>
            <person name="Kimura A."/>
            <person name="Ichikawa N."/>
            <person name="Tamura T."/>
        </authorList>
    </citation>
    <scope>NUCLEOTIDE SEQUENCE [LARGE SCALE GENOMIC DNA]</scope>
    <source>
        <strain evidence="2 3">NBRC 13850</strain>
    </source>
</reference>
<feature type="compositionally biased region" description="Basic and acidic residues" evidence="1">
    <location>
        <begin position="21"/>
        <end position="42"/>
    </location>
</feature>
<organism evidence="2 3">
    <name type="scientific">Embleya hyalina</name>
    <dbReference type="NCBI Taxonomy" id="516124"/>
    <lineage>
        <taxon>Bacteria</taxon>
        <taxon>Bacillati</taxon>
        <taxon>Actinomycetota</taxon>
        <taxon>Actinomycetes</taxon>
        <taxon>Kitasatosporales</taxon>
        <taxon>Streptomycetaceae</taxon>
        <taxon>Embleya</taxon>
    </lineage>
</organism>
<evidence type="ECO:0000313" key="2">
    <source>
        <dbReference type="EMBL" id="GCD98139.1"/>
    </source>
</evidence>
<feature type="region of interest" description="Disordered" evidence="1">
    <location>
        <begin position="1"/>
        <end position="77"/>
    </location>
</feature>
<comment type="caution">
    <text evidence="2">The sequence shown here is derived from an EMBL/GenBank/DDBJ whole genome shotgun (WGS) entry which is preliminary data.</text>
</comment>
<proteinExistence type="predicted"/>
<evidence type="ECO:0000256" key="1">
    <source>
        <dbReference type="SAM" id="MobiDB-lite"/>
    </source>
</evidence>
<feature type="compositionally biased region" description="Basic and acidic residues" evidence="1">
    <location>
        <begin position="68"/>
        <end position="77"/>
    </location>
</feature>
<name>A0A401YU97_9ACTN</name>
<sequence length="77" mass="8648">MHSPPSTDVHPHHHPAVARNTIDRPGHGHYRRDQDPPRRRAPDPYPGPALRTNPRPRPLPTGASCRPRSSDPKRTSC</sequence>
<protein>
    <submittedName>
        <fullName evidence="2">Uncharacterized protein</fullName>
    </submittedName>
</protein>
<dbReference type="Proteomes" id="UP000286931">
    <property type="component" value="Unassembled WGS sequence"/>
</dbReference>
<dbReference type="EMBL" id="BIFH01000026">
    <property type="protein sequence ID" value="GCD98139.1"/>
    <property type="molecule type" value="Genomic_DNA"/>
</dbReference>